<accession>A0AAU9JJU4</accession>
<proteinExistence type="predicted"/>
<name>A0AAU9JJU4_9CILI</name>
<sequence>MFRKLKDAINNVNTQKLKRDAEVFKKRFQYKMNQNKQELKKTWNIDQFYKNYGQYIPNKSSYSRLNESLKGFEVWYTKKRDKVVNSFDNSTKNTAKSAKNFGINFIKTAPIVIAKASKTFFYDTKDYVKSSYSEGRAHIKDYFRKNQKYFSAMREKYFGFFKRSKRSVLLLFGATVFLYALGSNIPGAYASYQIKKKQIELQQEQLNKNSNNY</sequence>
<evidence type="ECO:0000313" key="3">
    <source>
        <dbReference type="Proteomes" id="UP001162131"/>
    </source>
</evidence>
<keyword evidence="1" id="KW-1133">Transmembrane helix</keyword>
<organism evidence="2 3">
    <name type="scientific">Blepharisma stoltei</name>
    <dbReference type="NCBI Taxonomy" id="1481888"/>
    <lineage>
        <taxon>Eukaryota</taxon>
        <taxon>Sar</taxon>
        <taxon>Alveolata</taxon>
        <taxon>Ciliophora</taxon>
        <taxon>Postciliodesmatophora</taxon>
        <taxon>Heterotrichea</taxon>
        <taxon>Heterotrichida</taxon>
        <taxon>Blepharismidae</taxon>
        <taxon>Blepharisma</taxon>
    </lineage>
</organism>
<evidence type="ECO:0000313" key="2">
    <source>
        <dbReference type="EMBL" id="CAG9325973.1"/>
    </source>
</evidence>
<feature type="transmembrane region" description="Helical" evidence="1">
    <location>
        <begin position="168"/>
        <end position="189"/>
    </location>
</feature>
<keyword evidence="3" id="KW-1185">Reference proteome</keyword>
<keyword evidence="1" id="KW-0812">Transmembrane</keyword>
<protein>
    <submittedName>
        <fullName evidence="2">Uncharacterized protein</fullName>
    </submittedName>
</protein>
<dbReference type="AlphaFoldDB" id="A0AAU9JJU4"/>
<dbReference type="EMBL" id="CAJZBQ010000039">
    <property type="protein sequence ID" value="CAG9325973.1"/>
    <property type="molecule type" value="Genomic_DNA"/>
</dbReference>
<dbReference type="Proteomes" id="UP001162131">
    <property type="component" value="Unassembled WGS sequence"/>
</dbReference>
<evidence type="ECO:0000256" key="1">
    <source>
        <dbReference type="SAM" id="Phobius"/>
    </source>
</evidence>
<gene>
    <name evidence="2" type="ORF">BSTOLATCC_MIC39753</name>
</gene>
<comment type="caution">
    <text evidence="2">The sequence shown here is derived from an EMBL/GenBank/DDBJ whole genome shotgun (WGS) entry which is preliminary data.</text>
</comment>
<keyword evidence="1" id="KW-0472">Membrane</keyword>
<reference evidence="2" key="1">
    <citation type="submission" date="2021-09" db="EMBL/GenBank/DDBJ databases">
        <authorList>
            <consortium name="AG Swart"/>
            <person name="Singh M."/>
            <person name="Singh A."/>
            <person name="Seah K."/>
            <person name="Emmerich C."/>
        </authorList>
    </citation>
    <scope>NUCLEOTIDE SEQUENCE</scope>
    <source>
        <strain evidence="2">ATCC30299</strain>
    </source>
</reference>